<organism evidence="3 4">
    <name type="scientific">Gimesia benthica</name>
    <dbReference type="NCBI Taxonomy" id="2608982"/>
    <lineage>
        <taxon>Bacteria</taxon>
        <taxon>Pseudomonadati</taxon>
        <taxon>Planctomycetota</taxon>
        <taxon>Planctomycetia</taxon>
        <taxon>Planctomycetales</taxon>
        <taxon>Planctomycetaceae</taxon>
        <taxon>Gimesia</taxon>
    </lineage>
</organism>
<dbReference type="Pfam" id="PF07584">
    <property type="entry name" value="BatA"/>
    <property type="match status" value="1"/>
</dbReference>
<evidence type="ECO:0000313" key="4">
    <source>
        <dbReference type="Proteomes" id="UP000427281"/>
    </source>
</evidence>
<evidence type="ECO:0000256" key="1">
    <source>
        <dbReference type="SAM" id="Phobius"/>
    </source>
</evidence>
<feature type="transmembrane region" description="Helical" evidence="1">
    <location>
        <begin position="66"/>
        <end position="87"/>
    </location>
</feature>
<dbReference type="Pfam" id="PF13519">
    <property type="entry name" value="VWA_2"/>
    <property type="match status" value="1"/>
</dbReference>
<feature type="domain" description="VWFA" evidence="2">
    <location>
        <begin position="96"/>
        <end position="259"/>
    </location>
</feature>
<gene>
    <name evidence="3" type="ORF">F1728_30575</name>
</gene>
<accession>A0A6I6ANE2</accession>
<dbReference type="InterPro" id="IPR024163">
    <property type="entry name" value="Aerotolerance_reg_N"/>
</dbReference>
<proteinExistence type="predicted"/>
<dbReference type="InterPro" id="IPR002035">
    <property type="entry name" value="VWF_A"/>
</dbReference>
<keyword evidence="1" id="KW-0812">Transmembrane</keyword>
<name>A0A6I6ANE2_9PLAN</name>
<dbReference type="AlphaFoldDB" id="A0A6I6ANE2"/>
<dbReference type="Proteomes" id="UP000427281">
    <property type="component" value="Chromosome"/>
</dbReference>
<keyword evidence="1" id="KW-1133">Transmembrane helix</keyword>
<dbReference type="InterPro" id="IPR036465">
    <property type="entry name" value="vWFA_dom_sf"/>
</dbReference>
<evidence type="ECO:0000259" key="2">
    <source>
        <dbReference type="SMART" id="SM00327"/>
    </source>
</evidence>
<feature type="transmembrane region" description="Helical" evidence="1">
    <location>
        <begin position="12"/>
        <end position="31"/>
    </location>
</feature>
<keyword evidence="4" id="KW-1185">Reference proteome</keyword>
<evidence type="ECO:0000313" key="3">
    <source>
        <dbReference type="EMBL" id="QGQ26755.1"/>
    </source>
</evidence>
<dbReference type="EMBL" id="CP043930">
    <property type="protein sequence ID" value="QGQ26755.1"/>
    <property type="molecule type" value="Genomic_DNA"/>
</dbReference>
<dbReference type="KEGG" id="gim:F1728_30575"/>
<dbReference type="PANTHER" id="PTHR37464">
    <property type="entry name" value="BLL2463 PROTEIN"/>
    <property type="match status" value="1"/>
</dbReference>
<reference evidence="3 4" key="1">
    <citation type="submission" date="2019-09" db="EMBL/GenBank/DDBJ databases">
        <title>Gimesia benthica sp. nov., a novel bacterium isolated from deep-sea water of the Northwest Indian Ocean.</title>
        <authorList>
            <person name="Dai X."/>
        </authorList>
    </citation>
    <scope>NUCLEOTIDE SEQUENCE [LARGE SCALE GENOMIC DNA]</scope>
    <source>
        <strain evidence="3 4">E7</strain>
    </source>
</reference>
<dbReference type="PANTHER" id="PTHR37464:SF1">
    <property type="entry name" value="BLL2463 PROTEIN"/>
    <property type="match status" value="1"/>
</dbReference>
<dbReference type="SMART" id="SM00327">
    <property type="entry name" value="VWA"/>
    <property type="match status" value="1"/>
</dbReference>
<dbReference type="SUPFAM" id="SSF53300">
    <property type="entry name" value="vWA-like"/>
    <property type="match status" value="1"/>
</dbReference>
<protein>
    <submittedName>
        <fullName evidence="3">VWA domain-containing protein</fullName>
    </submittedName>
</protein>
<sequence length="630" mass="70102">MGTMNFWPGFYALQGAWFLLLLIPLLVFYFLKLKRPHQRVPSLALWSQVINDRRVNSPFQKFKRSILLLLQILLLLFLVLALMQPYIQSGAERAEYLPILIDSSASMAATDPETKKSRLDLAKERVNELIENMLPDQRISLVAVGSTARRLTDFTDNQRVLKKSLASLKVDDVPSQLEDALRMTQALSRTAPIKSVLFYSDGNFPQEIDFELPFELNYQLLPPAGVNVGITSMNARKNQAGTWDVFLRIENSKQADSSASVELIQDGQSVAREEIVLGPGESQRLEFSVDAGGASKIKAILTPAGADSLVADNEAYLTIPQSRQLLVYVDPELASYRYALDENSEMILYPQPDQSSAPAEYDLVISGAAKDMDREALIKLGVGFVPEELEKYIKLETELTEVVDWNRSSSLLRHVQLSDVQITQQPVWTENSGVENLEELGYEVLIHGKLGPLLLQKRTPTDQEFYFLFDTDRSTLPYRVGFPIMVSNLVQLTLQEAGIAETQAAATPVLPVVEYQPEQSYQIKPPVGKTMTVKSDANGVLSGIAALHVGTYNISGEGAKDAELGVSLLNPLETSLVSVEKIQFSEVPVSAAAAQIDSDKPLWSEFALIAFFLLLLEWWYFQRKPTGVPT</sequence>
<dbReference type="Gene3D" id="3.40.50.410">
    <property type="entry name" value="von Willebrand factor, type A domain"/>
    <property type="match status" value="1"/>
</dbReference>
<keyword evidence="1" id="KW-0472">Membrane</keyword>